<feature type="compositionally biased region" description="Basic and acidic residues" evidence="1">
    <location>
        <begin position="1"/>
        <end position="18"/>
    </location>
</feature>
<dbReference type="AlphaFoldDB" id="A0A0G4EBY5"/>
<proteinExistence type="predicted"/>
<evidence type="ECO:0000313" key="3">
    <source>
        <dbReference type="Proteomes" id="UP000041254"/>
    </source>
</evidence>
<evidence type="ECO:0000256" key="1">
    <source>
        <dbReference type="SAM" id="MobiDB-lite"/>
    </source>
</evidence>
<gene>
    <name evidence="2" type="ORF">Vbra_20131</name>
</gene>
<accession>A0A0G4EBY5</accession>
<sequence>MSAHGNELRHLDRKRREPSTLNPTNPAMRTGRRREWHRRNDRGIRQMKRWKIDDKENDIPRGNWTYRNDAWSELVHDVDWERQYPHYYDQNIYKRTPIETQFLQHSYNDDNYFDIQFIGSANHHPATQPVGMNFGWKINWVPWERKKRPRRTGQPLKSIAFNMGGIEPLQLWFWPEGLPHSLPGYAALHLVSPPGWHLPYPLRMWMVSEHGQVVAGPFMRHSKEYIKYSHNFARLMSYREAEEEGAGPEDLVLGPAGNVYVGVGIADESWNWDDGAWDYEDWIKKRGLGCGPDPVGPWLTVSEEYENFKYRDTPDRHFAANCRSADGMGYEIPPWAASELPPHLQGIYPDDPFGRNDWDEPIWMPPGGDSTVEKAA</sequence>
<dbReference type="FunCoup" id="A0A0G4EBY5">
    <property type="interactions" value="32"/>
</dbReference>
<dbReference type="OrthoDB" id="382094at2759"/>
<evidence type="ECO:0000313" key="2">
    <source>
        <dbReference type="EMBL" id="CEL92824.1"/>
    </source>
</evidence>
<name>A0A0G4EBY5_VITBC</name>
<keyword evidence="3" id="KW-1185">Reference proteome</keyword>
<protein>
    <submittedName>
        <fullName evidence="2">Uncharacterized protein</fullName>
    </submittedName>
</protein>
<organism evidence="2 3">
    <name type="scientific">Vitrella brassicaformis (strain CCMP3155)</name>
    <dbReference type="NCBI Taxonomy" id="1169540"/>
    <lineage>
        <taxon>Eukaryota</taxon>
        <taxon>Sar</taxon>
        <taxon>Alveolata</taxon>
        <taxon>Colpodellida</taxon>
        <taxon>Vitrellaceae</taxon>
        <taxon>Vitrella</taxon>
    </lineage>
</organism>
<dbReference type="EMBL" id="CDMY01000113">
    <property type="protein sequence ID" value="CEL92824.1"/>
    <property type="molecule type" value="Genomic_DNA"/>
</dbReference>
<dbReference type="Proteomes" id="UP000041254">
    <property type="component" value="Unassembled WGS sequence"/>
</dbReference>
<dbReference type="PhylomeDB" id="A0A0G4EBY5"/>
<dbReference type="Pfam" id="PF20067">
    <property type="entry name" value="SSL_N"/>
    <property type="match status" value="1"/>
</dbReference>
<reference evidence="2 3" key="1">
    <citation type="submission" date="2014-11" db="EMBL/GenBank/DDBJ databases">
        <authorList>
            <person name="Zhu J."/>
            <person name="Qi W."/>
            <person name="Song R."/>
        </authorList>
    </citation>
    <scope>NUCLEOTIDE SEQUENCE [LARGE SCALE GENOMIC DNA]</scope>
</reference>
<dbReference type="VEuPathDB" id="CryptoDB:Vbra_20131"/>
<dbReference type="InParanoid" id="A0A0G4EBY5"/>
<feature type="region of interest" description="Disordered" evidence="1">
    <location>
        <begin position="1"/>
        <end position="36"/>
    </location>
</feature>